<feature type="region of interest" description="Disordered" evidence="6">
    <location>
        <begin position="529"/>
        <end position="557"/>
    </location>
</feature>
<dbReference type="PROSITE" id="PS50011">
    <property type="entry name" value="PROTEIN_KINASE_DOM"/>
    <property type="match status" value="1"/>
</dbReference>
<reference evidence="8 9" key="1">
    <citation type="submission" date="2024-02" db="EMBL/GenBank/DDBJ databases">
        <authorList>
            <person name="Daric V."/>
            <person name="Darras S."/>
        </authorList>
    </citation>
    <scope>NUCLEOTIDE SEQUENCE [LARGE SCALE GENOMIC DNA]</scope>
</reference>
<evidence type="ECO:0000256" key="6">
    <source>
        <dbReference type="SAM" id="MobiDB-lite"/>
    </source>
</evidence>
<dbReference type="InterPro" id="IPR000719">
    <property type="entry name" value="Prot_kinase_dom"/>
</dbReference>
<feature type="compositionally biased region" description="Basic residues" evidence="6">
    <location>
        <begin position="404"/>
        <end position="413"/>
    </location>
</feature>
<dbReference type="EMBL" id="CAWYQH010000046">
    <property type="protein sequence ID" value="CAK8677321.1"/>
    <property type="molecule type" value="Genomic_DNA"/>
</dbReference>
<gene>
    <name evidence="8" type="ORF">CVLEPA_LOCUS6708</name>
</gene>
<dbReference type="Proteomes" id="UP001642483">
    <property type="component" value="Unassembled WGS sequence"/>
</dbReference>
<evidence type="ECO:0000313" key="9">
    <source>
        <dbReference type="Proteomes" id="UP001642483"/>
    </source>
</evidence>
<keyword evidence="9" id="KW-1185">Reference proteome</keyword>
<dbReference type="Pfam" id="PF21127">
    <property type="entry name" value="ATG1-like_MIT2"/>
    <property type="match status" value="1"/>
</dbReference>
<feature type="compositionally biased region" description="Polar residues" evidence="6">
    <location>
        <begin position="297"/>
        <end position="307"/>
    </location>
</feature>
<evidence type="ECO:0000256" key="5">
    <source>
        <dbReference type="PROSITE-ProRule" id="PRU10141"/>
    </source>
</evidence>
<proteinExistence type="predicted"/>
<dbReference type="InterPro" id="IPR011009">
    <property type="entry name" value="Kinase-like_dom_sf"/>
</dbReference>
<feature type="compositionally biased region" description="Low complexity" evidence="6">
    <location>
        <begin position="377"/>
        <end position="389"/>
    </location>
</feature>
<sequence length="943" mass="105986">MTYRDLNVGSVGDFQYSMSDLLGHGAYGLVYKGHHKRKKDQVVAIKCIDKKKVGRAQTLLDKEIKILKELQHRNIVQLYECKETAQTVFLVLEYCNGGDFADYLQSKGTLSEDTIRIFLRQIAAAMKVLHSKGIVHRDLKPQNLLLSHKTANPKPQEITVKIADFGFARYLQGNMMAATLCGSPMYMAPEVIMSQHYDAKADLWSIGVFLYQCLVGRAPFQAKTPHELRHFYERNRKISPKIPHGTSPDLVDLLLKLLIQNCKDRITFKGFFNHKFLAAGAMSSPVPVPRHHFDYDTTSPLSSSNSDPRFVIPPKDTASDGSPLTMSLASSPESSKDSEEFVFVSHPSSSPDNLHQQEQKKSSNKQHRNHNPRSPKNHNNNSGRNSSHGATKRSSSPVLSYTRKNNHRSRSRKSSNNGGSPVVLYSFSSQGGSPKPTQPSPSPIPVPTQIENYVKMERQHSLSSCGTPSPSNSEAKSKNSTSTDGGSPVYSGTLPSTPSPRQDCSPHTMRRTRKMSGVLKAAEFDAIPEDPNNGTVGKVTASQCRRSKTSDASTMSKAQTVPDLVLHGRQHDTINRCQSYSKLSEQVVRMLFQNKQQNLMAAASTEFRTDLTTALTQDLRKTTPAKDSLSTPPNSPMDRKDLLRYNDRKNLLWTPSSFQPSLTQQAKQFIVNSPSGGMTMDGFRVDYDDKSSSVDRPSHQFQRYASPLMTSSEESLVGSMEVTEQILRFHIQFSDAINEIAQEHVLPLGSELMSRTFLSQSMAQHQQDTFASDPLHNVTSKQRQVEQVLLYLRSLQLLATLLHTIRNKVRTAQIILNPDAKNLVLEVNKRYKAHCERCQEARSKCDIESLKEKSFKSADRLIYYYAVHDCRTAALDEMVEGTVQRCMKRYRRSMILLEGISMVAIDNHDKTRLDKYKASIENRLEHLQKIWNPARRSPPKTSL</sequence>
<comment type="caution">
    <text evidence="8">The sequence shown here is derived from an EMBL/GenBank/DDBJ whole genome shotgun (WGS) entry which is preliminary data.</text>
</comment>
<feature type="compositionally biased region" description="Basic residues" evidence="6">
    <location>
        <begin position="362"/>
        <end position="376"/>
    </location>
</feature>
<protein>
    <recommendedName>
        <fullName evidence="7">Protein kinase domain-containing protein</fullName>
    </recommendedName>
</protein>
<dbReference type="PANTHER" id="PTHR24348">
    <property type="entry name" value="SERINE/THREONINE-PROTEIN KINASE UNC-51-RELATED"/>
    <property type="match status" value="1"/>
</dbReference>
<dbReference type="InterPro" id="IPR017441">
    <property type="entry name" value="Protein_kinase_ATP_BS"/>
</dbReference>
<dbReference type="InterPro" id="IPR008271">
    <property type="entry name" value="Ser/Thr_kinase_AS"/>
</dbReference>
<feature type="compositionally biased region" description="Polar residues" evidence="6">
    <location>
        <begin position="493"/>
        <end position="502"/>
    </location>
</feature>
<evidence type="ECO:0000313" key="8">
    <source>
        <dbReference type="EMBL" id="CAK8677321.1"/>
    </source>
</evidence>
<dbReference type="SMART" id="SM00220">
    <property type="entry name" value="S_TKc"/>
    <property type="match status" value="1"/>
</dbReference>
<feature type="compositionally biased region" description="Polar residues" evidence="6">
    <location>
        <begin position="319"/>
        <end position="333"/>
    </location>
</feature>
<feature type="compositionally biased region" description="Polar residues" evidence="6">
    <location>
        <begin position="461"/>
        <end position="485"/>
    </location>
</feature>
<dbReference type="InterPro" id="IPR045269">
    <property type="entry name" value="Atg1-like"/>
</dbReference>
<dbReference type="Gene3D" id="3.30.200.20">
    <property type="entry name" value="Phosphorylase Kinase, domain 1"/>
    <property type="match status" value="1"/>
</dbReference>
<feature type="compositionally biased region" description="Pro residues" evidence="6">
    <location>
        <begin position="436"/>
        <end position="446"/>
    </location>
</feature>
<keyword evidence="1" id="KW-0808">Transferase</keyword>
<evidence type="ECO:0000259" key="7">
    <source>
        <dbReference type="PROSITE" id="PS50011"/>
    </source>
</evidence>
<organism evidence="8 9">
    <name type="scientific">Clavelina lepadiformis</name>
    <name type="common">Light-bulb sea squirt</name>
    <name type="synonym">Ascidia lepadiformis</name>
    <dbReference type="NCBI Taxonomy" id="159417"/>
    <lineage>
        <taxon>Eukaryota</taxon>
        <taxon>Metazoa</taxon>
        <taxon>Chordata</taxon>
        <taxon>Tunicata</taxon>
        <taxon>Ascidiacea</taxon>
        <taxon>Aplousobranchia</taxon>
        <taxon>Clavelinidae</taxon>
        <taxon>Clavelina</taxon>
    </lineage>
</organism>
<dbReference type="SUPFAM" id="SSF56112">
    <property type="entry name" value="Protein kinase-like (PK-like)"/>
    <property type="match status" value="1"/>
</dbReference>
<accession>A0ABP0FCA5</accession>
<dbReference type="Pfam" id="PF00069">
    <property type="entry name" value="Pkinase"/>
    <property type="match status" value="1"/>
</dbReference>
<dbReference type="Gene3D" id="1.10.510.10">
    <property type="entry name" value="Transferase(Phosphotransferase) domain 1"/>
    <property type="match status" value="1"/>
</dbReference>
<feature type="region of interest" description="Disordered" evidence="6">
    <location>
        <begin position="297"/>
        <end position="510"/>
    </location>
</feature>
<dbReference type="InterPro" id="IPR048941">
    <property type="entry name" value="ATG1-like_MIT2"/>
</dbReference>
<evidence type="ECO:0000256" key="4">
    <source>
        <dbReference type="ARBA" id="ARBA00022840"/>
    </source>
</evidence>
<feature type="domain" description="Protein kinase" evidence="7">
    <location>
        <begin position="16"/>
        <end position="277"/>
    </location>
</feature>
<dbReference type="PANTHER" id="PTHR24348:SF22">
    <property type="entry name" value="NON-SPECIFIC SERINE_THREONINE PROTEIN KINASE"/>
    <property type="match status" value="1"/>
</dbReference>
<feature type="binding site" evidence="5">
    <location>
        <position position="46"/>
    </location>
    <ligand>
        <name>ATP</name>
        <dbReference type="ChEBI" id="CHEBI:30616"/>
    </ligand>
</feature>
<keyword evidence="4 5" id="KW-0067">ATP-binding</keyword>
<feature type="compositionally biased region" description="Polar residues" evidence="6">
    <location>
        <begin position="532"/>
        <end position="557"/>
    </location>
</feature>
<name>A0ABP0FCA5_CLALP</name>
<evidence type="ECO:0000256" key="3">
    <source>
        <dbReference type="ARBA" id="ARBA00022777"/>
    </source>
</evidence>
<keyword evidence="2 5" id="KW-0547">Nucleotide-binding</keyword>
<dbReference type="PROSITE" id="PS00107">
    <property type="entry name" value="PROTEIN_KINASE_ATP"/>
    <property type="match status" value="1"/>
</dbReference>
<feature type="region of interest" description="Disordered" evidence="6">
    <location>
        <begin position="618"/>
        <end position="640"/>
    </location>
</feature>
<dbReference type="PROSITE" id="PS00108">
    <property type="entry name" value="PROTEIN_KINASE_ST"/>
    <property type="match status" value="1"/>
</dbReference>
<evidence type="ECO:0000256" key="2">
    <source>
        <dbReference type="ARBA" id="ARBA00022741"/>
    </source>
</evidence>
<evidence type="ECO:0000256" key="1">
    <source>
        <dbReference type="ARBA" id="ARBA00022679"/>
    </source>
</evidence>
<keyword evidence="3" id="KW-0418">Kinase</keyword>